<dbReference type="EMBL" id="JBHRST010000002">
    <property type="protein sequence ID" value="MFC3096586.1"/>
    <property type="molecule type" value="Genomic_DNA"/>
</dbReference>
<sequence>MPKRLAVCAATTALLGLSAPTLAQQVWDGEGYTSVVDRALRDRADVSAVQDEADAGVSWARDSVPAQVPSYAAQTHAPQETVEWTRTEVAQPTYRQTAISDADYRAARAGRDAPDHHRGAGHGYPGAPATTPQLAYGPAERAEWLAQCRALRAGDAQPVYHVEEERRNGGLIGGILGAVTGGIVGNRVADGDRLLGTVIGAGMGGVAGAVIGSVIDNADRRRDDRRAAEVAAASYAPAFDYCEAYLLNYERGYGVPAQMAYAPVALVPVAQYQPQAHRPQAMHRRVIEEEVLVEPAPASRRQIRRGAPAREPGKLLRAN</sequence>
<reference evidence="5" key="1">
    <citation type="journal article" date="2019" name="Int. J. Syst. Evol. Microbiol.">
        <title>The Global Catalogue of Microorganisms (GCM) 10K type strain sequencing project: providing services to taxonomists for standard genome sequencing and annotation.</title>
        <authorList>
            <consortium name="The Broad Institute Genomics Platform"/>
            <consortium name="The Broad Institute Genome Sequencing Center for Infectious Disease"/>
            <person name="Wu L."/>
            <person name="Ma J."/>
        </authorList>
    </citation>
    <scope>NUCLEOTIDE SEQUENCE [LARGE SCALE GENOMIC DNA]</scope>
    <source>
        <strain evidence="5">KCTC 52607</strain>
    </source>
</reference>
<feature type="region of interest" description="Disordered" evidence="1">
    <location>
        <begin position="110"/>
        <end position="132"/>
    </location>
</feature>
<keyword evidence="2" id="KW-0732">Signal</keyword>
<name>A0ABV7E4S5_9SPHN</name>
<protein>
    <submittedName>
        <fullName evidence="4">YMGG-like glycine zipper-containing protein</fullName>
    </submittedName>
</protein>
<organism evidence="4 5">
    <name type="scientific">Alteraurantiacibacter palmitatis</name>
    <dbReference type="NCBI Taxonomy" id="2054628"/>
    <lineage>
        <taxon>Bacteria</taxon>
        <taxon>Pseudomonadati</taxon>
        <taxon>Pseudomonadota</taxon>
        <taxon>Alphaproteobacteria</taxon>
        <taxon>Sphingomonadales</taxon>
        <taxon>Erythrobacteraceae</taxon>
        <taxon>Alteraurantiacibacter</taxon>
    </lineage>
</organism>
<evidence type="ECO:0000313" key="4">
    <source>
        <dbReference type="EMBL" id="MFC3096586.1"/>
    </source>
</evidence>
<gene>
    <name evidence="4" type="ORF">ACFODU_02065</name>
</gene>
<feature type="domain" description="YMGG-like Gly-zipper" evidence="3">
    <location>
        <begin position="168"/>
        <end position="213"/>
    </location>
</feature>
<dbReference type="Pfam" id="PF13441">
    <property type="entry name" value="Gly-zipper_YMGG"/>
    <property type="match status" value="1"/>
</dbReference>
<feature type="region of interest" description="Disordered" evidence="1">
    <location>
        <begin position="298"/>
        <end position="319"/>
    </location>
</feature>
<feature type="chain" id="PRO_5045691146" evidence="2">
    <location>
        <begin position="24"/>
        <end position="319"/>
    </location>
</feature>
<comment type="caution">
    <text evidence="4">The sequence shown here is derived from an EMBL/GenBank/DDBJ whole genome shotgun (WGS) entry which is preliminary data.</text>
</comment>
<feature type="signal peptide" evidence="2">
    <location>
        <begin position="1"/>
        <end position="23"/>
    </location>
</feature>
<keyword evidence="5" id="KW-1185">Reference proteome</keyword>
<dbReference type="RefSeq" id="WP_336925580.1">
    <property type="nucleotide sequence ID" value="NZ_JBANRO010000004.1"/>
</dbReference>
<dbReference type="Proteomes" id="UP001595456">
    <property type="component" value="Unassembled WGS sequence"/>
</dbReference>
<proteinExistence type="predicted"/>
<evidence type="ECO:0000256" key="2">
    <source>
        <dbReference type="SAM" id="SignalP"/>
    </source>
</evidence>
<evidence type="ECO:0000256" key="1">
    <source>
        <dbReference type="SAM" id="MobiDB-lite"/>
    </source>
</evidence>
<evidence type="ECO:0000313" key="5">
    <source>
        <dbReference type="Proteomes" id="UP001595456"/>
    </source>
</evidence>
<dbReference type="InterPro" id="IPR027367">
    <property type="entry name" value="Gly-zipper_YMGG"/>
</dbReference>
<accession>A0ABV7E4S5</accession>
<evidence type="ECO:0000259" key="3">
    <source>
        <dbReference type="Pfam" id="PF13441"/>
    </source>
</evidence>